<keyword evidence="4" id="KW-1185">Reference proteome</keyword>
<dbReference type="InterPro" id="IPR051045">
    <property type="entry name" value="TonB-dependent_transducer"/>
</dbReference>
<dbReference type="PROSITE" id="PS52015">
    <property type="entry name" value="TONB_CTD"/>
    <property type="match status" value="1"/>
</dbReference>
<reference evidence="3 4" key="1">
    <citation type="journal article" date="2013" name="Genome Announc.">
        <title>Draft Genome Sequence of Arcticibacter svalbardensis Strain MN12-7T, a Member of the Family Sphingobacteriaceae Isolated from an Arctic Soil Sample.</title>
        <authorList>
            <person name="Shivaji S."/>
            <person name="Ara S."/>
            <person name="Prasad S."/>
            <person name="Manasa B.P."/>
            <person name="Begum Z."/>
            <person name="Singh A."/>
            <person name="Kumar Pinnaka A."/>
        </authorList>
    </citation>
    <scope>NUCLEOTIDE SEQUENCE [LARGE SCALE GENOMIC DNA]</scope>
    <source>
        <strain evidence="3 4">MN12-7</strain>
    </source>
</reference>
<dbReference type="GO" id="GO:0031992">
    <property type="term" value="F:energy transducer activity"/>
    <property type="evidence" value="ECO:0007669"/>
    <property type="project" value="TreeGrafter"/>
</dbReference>
<dbReference type="EMBL" id="AQPN01000103">
    <property type="protein sequence ID" value="EOR93818.1"/>
    <property type="molecule type" value="Genomic_DNA"/>
</dbReference>
<keyword evidence="1" id="KW-0472">Membrane</keyword>
<dbReference type="PATRIC" id="fig|1150600.3.peg.2925"/>
<evidence type="ECO:0000313" key="4">
    <source>
        <dbReference type="Proteomes" id="UP000014174"/>
    </source>
</evidence>
<dbReference type="RefSeq" id="WP_016196186.1">
    <property type="nucleotide sequence ID" value="NZ_AQPN01000103.1"/>
</dbReference>
<evidence type="ECO:0000313" key="3">
    <source>
        <dbReference type="EMBL" id="EOR93818.1"/>
    </source>
</evidence>
<keyword evidence="1" id="KW-1133">Transmembrane helix</keyword>
<dbReference type="GO" id="GO:0098797">
    <property type="term" value="C:plasma membrane protein complex"/>
    <property type="evidence" value="ECO:0007669"/>
    <property type="project" value="TreeGrafter"/>
</dbReference>
<feature type="transmembrane region" description="Helical" evidence="1">
    <location>
        <begin position="38"/>
        <end position="56"/>
    </location>
</feature>
<dbReference type="STRING" id="1150600.ADIARSV_2955"/>
<dbReference type="SUPFAM" id="SSF74653">
    <property type="entry name" value="TolA/TonB C-terminal domain"/>
    <property type="match status" value="1"/>
</dbReference>
<accession>R9GQ30</accession>
<feature type="domain" description="TonB C-terminal" evidence="2">
    <location>
        <begin position="110"/>
        <end position="202"/>
    </location>
</feature>
<protein>
    <submittedName>
        <fullName evidence="3">Ferric siderophore transport system, periplasmic binding protein TonB</fullName>
    </submittedName>
</protein>
<dbReference type="PANTHER" id="PTHR33446">
    <property type="entry name" value="PROTEIN TONB-RELATED"/>
    <property type="match status" value="1"/>
</dbReference>
<dbReference type="GO" id="GO:0055085">
    <property type="term" value="P:transmembrane transport"/>
    <property type="evidence" value="ECO:0007669"/>
    <property type="project" value="InterPro"/>
</dbReference>
<evidence type="ECO:0000259" key="2">
    <source>
        <dbReference type="PROSITE" id="PS52015"/>
    </source>
</evidence>
<comment type="caution">
    <text evidence="3">The sequence shown here is derived from an EMBL/GenBank/DDBJ whole genome shotgun (WGS) entry which is preliminary data.</text>
</comment>
<gene>
    <name evidence="3" type="ORF">ADIARSV_2955</name>
</gene>
<sequence>MAKLDLYNQEWIDVIFTGRNQEYGAYQLRKDNSRMTNLAMFLGALFFTLIISAPLISRYIKGTGSNDRIVEIVPTDLTPIAPSAVDKLAPPPLKVVEPPQTRENQVKYPGGLSKFYLYIGKNYIYPASARESGVSGRIVMSFIVEKDGSLTDIKVLKDMGMGTGEAAIRLLEKTIKWRAGVQNGRAVRVQYTLPIMLNLEGQ</sequence>
<name>R9GQ30_9SPHI</name>
<dbReference type="Pfam" id="PF03544">
    <property type="entry name" value="TonB_C"/>
    <property type="match status" value="1"/>
</dbReference>
<dbReference type="AlphaFoldDB" id="R9GQ30"/>
<dbReference type="OrthoDB" id="1095452at2"/>
<evidence type="ECO:0000256" key="1">
    <source>
        <dbReference type="SAM" id="Phobius"/>
    </source>
</evidence>
<dbReference type="PANTHER" id="PTHR33446:SF2">
    <property type="entry name" value="PROTEIN TONB"/>
    <property type="match status" value="1"/>
</dbReference>
<keyword evidence="1" id="KW-0812">Transmembrane</keyword>
<dbReference type="eggNOG" id="COG0810">
    <property type="taxonomic scope" value="Bacteria"/>
</dbReference>
<dbReference type="Gene3D" id="3.30.1150.10">
    <property type="match status" value="1"/>
</dbReference>
<proteinExistence type="predicted"/>
<dbReference type="Proteomes" id="UP000014174">
    <property type="component" value="Unassembled WGS sequence"/>
</dbReference>
<organism evidence="3 4">
    <name type="scientific">Arcticibacter svalbardensis MN12-7</name>
    <dbReference type="NCBI Taxonomy" id="1150600"/>
    <lineage>
        <taxon>Bacteria</taxon>
        <taxon>Pseudomonadati</taxon>
        <taxon>Bacteroidota</taxon>
        <taxon>Sphingobacteriia</taxon>
        <taxon>Sphingobacteriales</taxon>
        <taxon>Sphingobacteriaceae</taxon>
        <taxon>Arcticibacter</taxon>
    </lineage>
</organism>
<dbReference type="InterPro" id="IPR037682">
    <property type="entry name" value="TonB_C"/>
</dbReference>